<proteinExistence type="predicted"/>
<reference evidence="3 4" key="1">
    <citation type="journal article" date="2011" name="Science">
        <title>Comparative functional genomics of the fission yeasts.</title>
        <authorList>
            <person name="Rhind N."/>
            <person name="Chen Z."/>
            <person name="Yassour M."/>
            <person name="Thompson D.A."/>
            <person name="Haas B.J."/>
            <person name="Habib N."/>
            <person name="Wapinski I."/>
            <person name="Roy S."/>
            <person name="Lin M.F."/>
            <person name="Heiman D.I."/>
            <person name="Young S.K."/>
            <person name="Furuya K."/>
            <person name="Guo Y."/>
            <person name="Pidoux A."/>
            <person name="Chen H.M."/>
            <person name="Robbertse B."/>
            <person name="Goldberg J.M."/>
            <person name="Aoki K."/>
            <person name="Bayne E.H."/>
            <person name="Berlin A.M."/>
            <person name="Desjardins C.A."/>
            <person name="Dobbs E."/>
            <person name="Dukaj L."/>
            <person name="Fan L."/>
            <person name="FitzGerald M.G."/>
            <person name="French C."/>
            <person name="Gujja S."/>
            <person name="Hansen K."/>
            <person name="Keifenheim D."/>
            <person name="Levin J.Z."/>
            <person name="Mosher R.A."/>
            <person name="Mueller C.A."/>
            <person name="Pfiffner J."/>
            <person name="Priest M."/>
            <person name="Russ C."/>
            <person name="Smialowska A."/>
            <person name="Swoboda P."/>
            <person name="Sykes S.M."/>
            <person name="Vaughn M."/>
            <person name="Vengrova S."/>
            <person name="Yoder R."/>
            <person name="Zeng Q."/>
            <person name="Allshire R."/>
            <person name="Baulcombe D."/>
            <person name="Birren B.W."/>
            <person name="Brown W."/>
            <person name="Ekwall K."/>
            <person name="Kellis M."/>
            <person name="Leatherwood J."/>
            <person name="Levin H."/>
            <person name="Margalit H."/>
            <person name="Martienssen R."/>
            <person name="Nieduszynski C.A."/>
            <person name="Spatafora J.W."/>
            <person name="Friedman N."/>
            <person name="Dalgaard J.Z."/>
            <person name="Baumann P."/>
            <person name="Niki H."/>
            <person name="Regev A."/>
            <person name="Nusbaum C."/>
        </authorList>
    </citation>
    <scope>NUCLEOTIDE SEQUENCE [LARGE SCALE GENOMIC DNA]</scope>
    <source>
        <strain evidence="4">OY26 / ATCC MYA-4695 / CBS 11777 / NBRC 106824 / NRRL Y48691</strain>
    </source>
</reference>
<name>S9W2Q0_SCHCR</name>
<evidence type="ECO:0000313" key="4">
    <source>
        <dbReference type="Proteomes" id="UP000015464"/>
    </source>
</evidence>
<keyword evidence="1" id="KW-0175">Coiled coil</keyword>
<feature type="compositionally biased region" description="Basic and acidic residues" evidence="2">
    <location>
        <begin position="25"/>
        <end position="40"/>
    </location>
</feature>
<dbReference type="Pfam" id="PF13300">
    <property type="entry name" value="DUF4078"/>
    <property type="match status" value="1"/>
</dbReference>
<protein>
    <submittedName>
        <fullName evidence="3">Fungal protein</fullName>
    </submittedName>
</protein>
<evidence type="ECO:0000256" key="2">
    <source>
        <dbReference type="SAM" id="MobiDB-lite"/>
    </source>
</evidence>
<organism evidence="3 4">
    <name type="scientific">Schizosaccharomyces cryophilus (strain OY26 / ATCC MYA-4695 / CBS 11777 / NBRC 106824 / NRRL Y48691)</name>
    <name type="common">Fission yeast</name>
    <dbReference type="NCBI Taxonomy" id="653667"/>
    <lineage>
        <taxon>Eukaryota</taxon>
        <taxon>Fungi</taxon>
        <taxon>Dikarya</taxon>
        <taxon>Ascomycota</taxon>
        <taxon>Taphrinomycotina</taxon>
        <taxon>Schizosaccharomycetes</taxon>
        <taxon>Schizosaccharomycetales</taxon>
        <taxon>Schizosaccharomycetaceae</taxon>
        <taxon>Schizosaccharomyces</taxon>
    </lineage>
</organism>
<feature type="region of interest" description="Disordered" evidence="2">
    <location>
        <begin position="25"/>
        <end position="103"/>
    </location>
</feature>
<sequence>MDQQKKREIRTDTTSNLTFLGELAEEKARFEEEKKRRVNDGAEYGTTNKRVARIKKDEASSNRQRPKRHNEEEKPRKRSNNEQKRGIHLKNMDDNEEDLRKSRLGLEHKAQKYNQLLQDHGQVADGDEMLVDFTKKWAEEDRENEFIEVTDEFGRTRKVSIYEAGDVLLPSKEDYRPENVIQGEYMPEYKVDEQRIENLHRQDEQQAVHYDSSKEIRTKGIGFFQFSLDESERQQQFESLDKIHEETLQHQARKTGLDILNERADKLAFRRNALQKHYERKIGEEWIRQQFHED</sequence>
<dbReference type="GO" id="GO:0071030">
    <property type="term" value="P:nuclear mRNA surveillance of spliceosomal pre-mRNA splicing"/>
    <property type="evidence" value="ECO:0007669"/>
    <property type="project" value="EnsemblFungi"/>
</dbReference>
<dbReference type="GO" id="GO:0180035">
    <property type="term" value="P:lncRNA processing"/>
    <property type="evidence" value="ECO:0007669"/>
    <property type="project" value="EnsemblFungi"/>
</dbReference>
<evidence type="ECO:0000256" key="1">
    <source>
        <dbReference type="ARBA" id="ARBA00023054"/>
    </source>
</evidence>
<dbReference type="RefSeq" id="XP_013022687.1">
    <property type="nucleotide sequence ID" value="XM_013167233.1"/>
</dbReference>
<gene>
    <name evidence="3" type="ORF">SPOG_02128</name>
</gene>
<dbReference type="eggNOG" id="ENOG502S3J6">
    <property type="taxonomic scope" value="Eukaryota"/>
</dbReference>
<dbReference type="EMBL" id="KE546989">
    <property type="protein sequence ID" value="EPY52809.1"/>
    <property type="molecule type" value="Genomic_DNA"/>
</dbReference>
<dbReference type="InterPro" id="IPR025066">
    <property type="entry name" value="CCDC174-like"/>
</dbReference>
<dbReference type="PANTHER" id="PTHR15885:SF1">
    <property type="entry name" value="COILED-COIL DOMAIN-CONTAINING PROTEIN 174"/>
    <property type="match status" value="1"/>
</dbReference>
<dbReference type="OMA" id="QQAVHYD"/>
<dbReference type="GO" id="GO:0005634">
    <property type="term" value="C:nucleus"/>
    <property type="evidence" value="ECO:0007669"/>
    <property type="project" value="TreeGrafter"/>
</dbReference>
<keyword evidence="4" id="KW-1185">Reference proteome</keyword>
<dbReference type="Proteomes" id="UP000015464">
    <property type="component" value="Unassembled WGS sequence"/>
</dbReference>
<accession>S9W2Q0</accession>
<dbReference type="PANTHER" id="PTHR15885">
    <property type="entry name" value="COILED-COIL DOMAIN-CONTAINING PROTEIN 174"/>
    <property type="match status" value="1"/>
</dbReference>
<dbReference type="GeneID" id="25036452"/>
<feature type="compositionally biased region" description="Basic and acidic residues" evidence="2">
    <location>
        <begin position="69"/>
        <end position="103"/>
    </location>
</feature>
<dbReference type="STRING" id="653667.S9W2Q0"/>
<dbReference type="OrthoDB" id="333551at2759"/>
<dbReference type="HOGENOM" id="CLU_947162_0_0_1"/>
<dbReference type="AlphaFoldDB" id="S9W2Q0"/>
<evidence type="ECO:0000313" key="3">
    <source>
        <dbReference type="EMBL" id="EPY52809.1"/>
    </source>
</evidence>